<dbReference type="Gene3D" id="3.90.199.10">
    <property type="entry name" value="Topoisomerase II, domain 5"/>
    <property type="match status" value="1"/>
</dbReference>
<dbReference type="InterPro" id="IPR050220">
    <property type="entry name" value="Type_II_DNA_Topoisomerases"/>
</dbReference>
<keyword evidence="10" id="KW-1185">Reference proteome</keyword>
<organism evidence="9 10">
    <name type="scientific">Desulfosporosinus metallidurans</name>
    <dbReference type="NCBI Taxonomy" id="1888891"/>
    <lineage>
        <taxon>Bacteria</taxon>
        <taxon>Bacillati</taxon>
        <taxon>Bacillota</taxon>
        <taxon>Clostridia</taxon>
        <taxon>Eubacteriales</taxon>
        <taxon>Desulfitobacteriaceae</taxon>
        <taxon>Desulfosporosinus</taxon>
    </lineage>
</organism>
<evidence type="ECO:0000259" key="8">
    <source>
        <dbReference type="PROSITE" id="PS52040"/>
    </source>
</evidence>
<dbReference type="FunFam" id="1.10.268.10:FF:000001">
    <property type="entry name" value="DNA gyrase subunit A"/>
    <property type="match status" value="1"/>
</dbReference>
<dbReference type="EMBL" id="MLBF01000053">
    <property type="protein sequence ID" value="OLN27687.1"/>
    <property type="molecule type" value="Genomic_DNA"/>
</dbReference>
<dbReference type="FunFam" id="3.30.1360.40:FF:000002">
    <property type="entry name" value="DNA gyrase subunit A"/>
    <property type="match status" value="1"/>
</dbReference>
<evidence type="ECO:0000256" key="3">
    <source>
        <dbReference type="ARBA" id="ARBA00012895"/>
    </source>
</evidence>
<dbReference type="GO" id="GO:0005524">
    <property type="term" value="F:ATP binding"/>
    <property type="evidence" value="ECO:0007669"/>
    <property type="project" value="InterPro"/>
</dbReference>
<dbReference type="PANTHER" id="PTHR43493">
    <property type="entry name" value="DNA GYRASE/TOPOISOMERASE SUBUNIT A"/>
    <property type="match status" value="1"/>
</dbReference>
<dbReference type="OrthoDB" id="9806486at2"/>
<evidence type="ECO:0000256" key="6">
    <source>
        <dbReference type="ARBA" id="ARBA00023235"/>
    </source>
</evidence>
<evidence type="ECO:0000313" key="9">
    <source>
        <dbReference type="EMBL" id="OLN27687.1"/>
    </source>
</evidence>
<dbReference type="SUPFAM" id="SSF56719">
    <property type="entry name" value="Type II DNA topoisomerase"/>
    <property type="match status" value="1"/>
</dbReference>
<reference evidence="9 10" key="1">
    <citation type="submission" date="2016-09" db="EMBL/GenBank/DDBJ databases">
        <title>Complete genome of Desulfosporosinus sp. OL.</title>
        <authorList>
            <person name="Mardanov A."/>
            <person name="Beletsky A."/>
            <person name="Panova A."/>
            <person name="Karnachuk O."/>
            <person name="Ravin N."/>
        </authorList>
    </citation>
    <scope>NUCLEOTIDE SEQUENCE [LARGE SCALE GENOMIC DNA]</scope>
    <source>
        <strain evidence="9 10">OL</strain>
    </source>
</reference>
<dbReference type="CDD" id="cd00187">
    <property type="entry name" value="TOP4c"/>
    <property type="match status" value="1"/>
</dbReference>
<dbReference type="GO" id="GO:0009330">
    <property type="term" value="C:DNA topoisomerase type II (double strand cut, ATP-hydrolyzing) complex"/>
    <property type="evidence" value="ECO:0007669"/>
    <property type="project" value="TreeGrafter"/>
</dbReference>
<dbReference type="Proteomes" id="UP000186102">
    <property type="component" value="Unassembled WGS sequence"/>
</dbReference>
<evidence type="ECO:0000256" key="2">
    <source>
        <dbReference type="ARBA" id="ARBA00008263"/>
    </source>
</evidence>
<dbReference type="InterPro" id="IPR035516">
    <property type="entry name" value="Gyrase/topoIV_suA_C"/>
</dbReference>
<dbReference type="Pfam" id="PF00521">
    <property type="entry name" value="DNA_topoisoIV"/>
    <property type="match status" value="1"/>
</dbReference>
<dbReference type="NCBIfam" id="NF004043">
    <property type="entry name" value="PRK05560.1"/>
    <property type="match status" value="1"/>
</dbReference>
<comment type="caution">
    <text evidence="9">The sequence shown here is derived from an EMBL/GenBank/DDBJ whole genome shotgun (WGS) entry which is preliminary data.</text>
</comment>
<dbReference type="InterPro" id="IPR013760">
    <property type="entry name" value="Topo_IIA-like_dom_sf"/>
</dbReference>
<dbReference type="NCBIfam" id="NF004044">
    <property type="entry name" value="PRK05561.1"/>
    <property type="match status" value="1"/>
</dbReference>
<feature type="domain" description="Topo IIA-type catalytic" evidence="8">
    <location>
        <begin position="34"/>
        <end position="501"/>
    </location>
</feature>
<keyword evidence="5 7" id="KW-0238">DNA-binding</keyword>
<dbReference type="GO" id="GO:0006265">
    <property type="term" value="P:DNA topological change"/>
    <property type="evidence" value="ECO:0007669"/>
    <property type="project" value="UniProtKB-UniRule"/>
</dbReference>
<dbReference type="EC" id="5.6.2.2" evidence="3"/>
<keyword evidence="6 7" id="KW-0413">Isomerase</keyword>
<dbReference type="InterPro" id="IPR006691">
    <property type="entry name" value="GyrA/parC_rep"/>
</dbReference>
<keyword evidence="4 7" id="KW-0799">Topoisomerase</keyword>
<name>A0A1Q8QK04_9FIRM</name>
<evidence type="ECO:0000256" key="1">
    <source>
        <dbReference type="ARBA" id="ARBA00000185"/>
    </source>
</evidence>
<dbReference type="InterPro" id="IPR013757">
    <property type="entry name" value="Topo_IIA_A_a_sf"/>
</dbReference>
<dbReference type="InterPro" id="IPR013758">
    <property type="entry name" value="Topo_IIA_A/C_ab"/>
</dbReference>
<dbReference type="PROSITE" id="PS52040">
    <property type="entry name" value="TOPO_IIA"/>
    <property type="match status" value="1"/>
</dbReference>
<dbReference type="STRING" id="1888891.DSOL_4406"/>
<dbReference type="NCBIfam" id="TIGR01063">
    <property type="entry name" value="gyrA"/>
    <property type="match status" value="1"/>
</dbReference>
<dbReference type="RefSeq" id="WP_075366755.1">
    <property type="nucleotide sequence ID" value="NZ_MLBF01000053.1"/>
</dbReference>
<dbReference type="Pfam" id="PF03989">
    <property type="entry name" value="DNA_gyraseA_C"/>
    <property type="match status" value="4"/>
</dbReference>
<comment type="catalytic activity">
    <reaction evidence="1 7">
        <text>ATP-dependent breakage, passage and rejoining of double-stranded DNA.</text>
        <dbReference type="EC" id="5.6.2.2"/>
    </reaction>
</comment>
<protein>
    <recommendedName>
        <fullName evidence="3">DNA topoisomerase (ATP-hydrolyzing)</fullName>
        <ecNumber evidence="3">5.6.2.2</ecNumber>
    </recommendedName>
</protein>
<evidence type="ECO:0000256" key="4">
    <source>
        <dbReference type="ARBA" id="ARBA00023029"/>
    </source>
</evidence>
<dbReference type="GO" id="GO:0005737">
    <property type="term" value="C:cytoplasm"/>
    <property type="evidence" value="ECO:0007669"/>
    <property type="project" value="TreeGrafter"/>
</dbReference>
<dbReference type="SUPFAM" id="SSF101904">
    <property type="entry name" value="GyrA/ParC C-terminal domain-like"/>
    <property type="match status" value="1"/>
</dbReference>
<sequence length="815" mass="90212">MSVTEDNISQRPLEDVLPESFLGYSKHVILQRAVPDVRDGLKPVHRRILYSMDEIGMHADKPYSKSARLVGDCMGKYHPHGDSSIYDSAVRMAQPWATRYPMVDGQGNFGSIDGDNAAAMRYTEMRMTPLSQLMTQDIEKNTVLFKANYDQRLKEPVVLPSPFPNLLVNGGSGIAVGMMSNMPPHNLREVVAGVILQIDNPRILVDELLEKVSGPDFPTGGLIIGTEGIVNAYKTGRGKVTMRGKAIIEQGKNGKSLIVITEIPYQVNKSTLAAKIETLADLGKIEGISEVRDESDREGIRLVVECRKEIDPLKILRLLYKHTQLEDTFGIINLVITAEGTPKILGLKEINAAFIQHRIIVVTKRTEFDLEKARLKAHILEGLVIAINNLDEVIALIRSSKTPSLAKAALITRFELSEVQAQAILDMRLQNLTNFELDGIKKEHAEVVKLIVELEGVLADVNKVYEIIKKELKDIADKYGDDRRTLIMPEHMRDQLDLSSFEEAESLIEVMLTKNGFIKRMALPTKKKKANILVCAFKDGDTLTEKITCTDKDTLYFFTNTGKFYTIKSKTIPETGNKDKGCPITNFFSLPVKEKVVSTLPIKDASVELYFVFVTKDGLVMRSPASDFMNARSTDAMGIKEGDAVVKVFLSDDQGELFLATYKGQAIRYLVSEINPMGRKSRGVKGIALGKEDWIVDALMLSSSVENPLGDLVTVSERGFLKRTSFGEYKPQGRAGKGIAIGKVDSEKIGFIAGIAQVQDDDVLNVIQVSGTVTKIEMKNVKADLRAKAGIQCVPVLLGDYTVKIIQEQVKGTSF</sequence>
<gene>
    <name evidence="9" type="ORF">DSOL_4406</name>
</gene>
<dbReference type="Gene3D" id="1.10.268.10">
    <property type="entry name" value="Topoisomerase, domain 3"/>
    <property type="match status" value="1"/>
</dbReference>
<dbReference type="AlphaFoldDB" id="A0A1Q8QK04"/>
<evidence type="ECO:0000313" key="10">
    <source>
        <dbReference type="Proteomes" id="UP000186102"/>
    </source>
</evidence>
<proteinExistence type="inferred from homology"/>
<accession>A0A1Q8QK04</accession>
<evidence type="ECO:0000256" key="7">
    <source>
        <dbReference type="PROSITE-ProRule" id="PRU01384"/>
    </source>
</evidence>
<feature type="active site" description="O-(5'-phospho-DNA)-tyrosine intermediate" evidence="7">
    <location>
        <position position="122"/>
    </location>
</feature>
<dbReference type="PANTHER" id="PTHR43493:SF5">
    <property type="entry name" value="DNA GYRASE SUBUNIT A, CHLOROPLASTIC_MITOCHONDRIAL"/>
    <property type="match status" value="1"/>
</dbReference>
<comment type="similarity">
    <text evidence="2">Belongs to the type II topoisomerase GyrA/ParC subunit family.</text>
</comment>
<dbReference type="Gene3D" id="3.30.1360.40">
    <property type="match status" value="1"/>
</dbReference>
<dbReference type="GO" id="GO:0034335">
    <property type="term" value="F:DNA negative supercoiling activity"/>
    <property type="evidence" value="ECO:0007669"/>
    <property type="project" value="UniProtKB-ARBA"/>
</dbReference>
<dbReference type="SMART" id="SM00434">
    <property type="entry name" value="TOP4c"/>
    <property type="match status" value="1"/>
</dbReference>
<dbReference type="Gene3D" id="2.120.10.90">
    <property type="entry name" value="DNA gyrase/topoisomerase IV, subunit A, C-terminal"/>
    <property type="match status" value="1"/>
</dbReference>
<dbReference type="GO" id="GO:0003677">
    <property type="term" value="F:DNA binding"/>
    <property type="evidence" value="ECO:0007669"/>
    <property type="project" value="UniProtKB-UniRule"/>
</dbReference>
<dbReference type="InterPro" id="IPR002205">
    <property type="entry name" value="Topo_IIA_dom_A"/>
</dbReference>
<evidence type="ECO:0000256" key="5">
    <source>
        <dbReference type="ARBA" id="ARBA00023125"/>
    </source>
</evidence>